<feature type="region of interest" description="Disordered" evidence="1">
    <location>
        <begin position="224"/>
        <end position="283"/>
    </location>
</feature>
<dbReference type="RefSeq" id="WP_262333834.1">
    <property type="nucleotide sequence ID" value="NZ_JANZQG010000004.1"/>
</dbReference>
<feature type="compositionally biased region" description="Basic and acidic residues" evidence="1">
    <location>
        <begin position="225"/>
        <end position="273"/>
    </location>
</feature>
<organism evidence="2 3">
    <name type="scientific">Lactobacillus paragasseri</name>
    <dbReference type="NCBI Taxonomy" id="2107999"/>
    <lineage>
        <taxon>Bacteria</taxon>
        <taxon>Bacillati</taxon>
        <taxon>Bacillota</taxon>
        <taxon>Bacilli</taxon>
        <taxon>Lactobacillales</taxon>
        <taxon>Lactobacillaceae</taxon>
        <taxon>Lactobacillus</taxon>
    </lineage>
</organism>
<gene>
    <name evidence="2" type="ORF">Q4436_01675</name>
</gene>
<proteinExistence type="predicted"/>
<sequence length="283" mass="31940">MMIFQGKEELRADCFTAYIQAKALINQPKKEKHVHIIPKNPNSDPYDYFYADLAAIDSAIIKATKQVTDSKGRVALSYIQDVHNNQDGVNVTTEIIFSNGGRITMPPMWFKTYTTSSPQQIAGIITYAKRYSLSAAFGIASEDDDDIKTLIETGNYQPSDNPPHKLGRKELDEYKVKYLGMSARLVDVYQDYIDGVPEANGWIRSRHDEQTAIAIKQLNQAYHQQEAEKKSREEQAAKVAKEAEEKKAALDKVKQSKVEEPKKDPFADKKVEVDSDPVTDSLF</sequence>
<evidence type="ECO:0000313" key="2">
    <source>
        <dbReference type="EMBL" id="MDO6360829.1"/>
    </source>
</evidence>
<dbReference type="Pfam" id="PF04404">
    <property type="entry name" value="ERF"/>
    <property type="match status" value="1"/>
</dbReference>
<comment type="caution">
    <text evidence="2">The sequence shown here is derived from an EMBL/GenBank/DDBJ whole genome shotgun (WGS) entry which is preliminary data.</text>
</comment>
<accession>A0ABD4ZZ98</accession>
<dbReference type="Proteomes" id="UP001169713">
    <property type="component" value="Unassembled WGS sequence"/>
</dbReference>
<name>A0ABD4ZZ98_9LACO</name>
<protein>
    <submittedName>
        <fullName evidence="2">ERF family protein</fullName>
    </submittedName>
</protein>
<dbReference type="AlphaFoldDB" id="A0ABD4ZZ98"/>
<dbReference type="InterPro" id="IPR036786">
    <property type="entry name" value="Ribosome_mat_SBDS_N_sf"/>
</dbReference>
<reference evidence="2" key="1">
    <citation type="submission" date="2023-07" db="EMBL/GenBank/DDBJ databases">
        <title>Whole Genome Sequencing of Colonoscopy isolates.</title>
        <authorList>
            <person name="Surve S.V."/>
            <person name="Valls R.A."/>
            <person name="Barrak K.E."/>
            <person name="Gardner T.B."/>
            <person name="O'Toole G.A."/>
        </authorList>
    </citation>
    <scope>NUCLEOTIDE SEQUENCE</scope>
    <source>
        <strain evidence="2">GP0003</strain>
    </source>
</reference>
<evidence type="ECO:0000313" key="3">
    <source>
        <dbReference type="Proteomes" id="UP001169713"/>
    </source>
</evidence>
<evidence type="ECO:0000256" key="1">
    <source>
        <dbReference type="SAM" id="MobiDB-lite"/>
    </source>
</evidence>
<dbReference type="InterPro" id="IPR007499">
    <property type="entry name" value="ERF_bacteria_virus"/>
</dbReference>
<dbReference type="SUPFAM" id="SSF89895">
    <property type="entry name" value="FYSH domain"/>
    <property type="match status" value="1"/>
</dbReference>
<dbReference type="EMBL" id="JAUONS010000001">
    <property type="protein sequence ID" value="MDO6360829.1"/>
    <property type="molecule type" value="Genomic_DNA"/>
</dbReference>